<feature type="transmembrane region" description="Helical" evidence="1">
    <location>
        <begin position="131"/>
        <end position="147"/>
    </location>
</feature>
<feature type="transmembrane region" description="Helical" evidence="1">
    <location>
        <begin position="153"/>
        <end position="171"/>
    </location>
</feature>
<keyword evidence="1" id="KW-0812">Transmembrane</keyword>
<gene>
    <name evidence="2" type="ORF">TICRE_04630</name>
</gene>
<protein>
    <recommendedName>
        <fullName evidence="4">TM2 domain protein</fullName>
    </recommendedName>
</protein>
<sequence>MRGKSKFITFLLSFIPGMSHFYIGYGDRGLIYLILTVAIFVGSLGLSFVFGDDAFILIFIFSYPIIWLISLIDAFSVINKLSINATQEDHIEGEEKKVEPTSFLNKKMITLALSIVPGAGHMYLGQQKKGLSFMSIFFFTIFFMGWLRLNFLIFLLPVIWFYVFFDAFHLVNGEDTEDFDIVSFLPKVSNSLIGKILIGIGIIIFFNNIFYPIIADLLDYRFVNYIQTSIVAIIFIVIGIKMLKTKKEILRGEEDEN</sequence>
<feature type="transmembrane region" description="Helical" evidence="1">
    <location>
        <begin position="192"/>
        <end position="213"/>
    </location>
</feature>
<dbReference type="EMBL" id="LTDM01000006">
    <property type="protein sequence ID" value="OLS03469.1"/>
    <property type="molecule type" value="Genomic_DNA"/>
</dbReference>
<dbReference type="RefSeq" id="WP_075724725.1">
    <property type="nucleotide sequence ID" value="NZ_LTDM01000006.1"/>
</dbReference>
<feature type="transmembrane region" description="Helical" evidence="1">
    <location>
        <begin position="225"/>
        <end position="243"/>
    </location>
</feature>
<evidence type="ECO:0008006" key="4">
    <source>
        <dbReference type="Google" id="ProtNLM"/>
    </source>
</evidence>
<feature type="transmembrane region" description="Helical" evidence="1">
    <location>
        <begin position="29"/>
        <end position="49"/>
    </location>
</feature>
<name>A0A1U7M8C8_TISCR</name>
<comment type="caution">
    <text evidence="2">The sequence shown here is derived from an EMBL/GenBank/DDBJ whole genome shotgun (WGS) entry which is preliminary data.</text>
</comment>
<evidence type="ECO:0000313" key="2">
    <source>
        <dbReference type="EMBL" id="OLS03469.1"/>
    </source>
</evidence>
<accession>A0A1U7M8C8</accession>
<dbReference type="AlphaFoldDB" id="A0A1U7M8C8"/>
<reference evidence="2 3" key="1">
    <citation type="submission" date="2016-02" db="EMBL/GenBank/DDBJ databases">
        <title>Genome sequence of Tissierella creatinophila DSM 6911.</title>
        <authorList>
            <person name="Poehlein A."/>
            <person name="Daniel R."/>
        </authorList>
    </citation>
    <scope>NUCLEOTIDE SEQUENCE [LARGE SCALE GENOMIC DNA]</scope>
    <source>
        <strain evidence="2 3">DSM 6911</strain>
    </source>
</reference>
<dbReference type="OrthoDB" id="82335at2"/>
<organism evidence="2 3">
    <name type="scientific">Tissierella creatinophila DSM 6911</name>
    <dbReference type="NCBI Taxonomy" id="1123403"/>
    <lineage>
        <taxon>Bacteria</taxon>
        <taxon>Bacillati</taxon>
        <taxon>Bacillota</taxon>
        <taxon>Tissierellia</taxon>
        <taxon>Tissierellales</taxon>
        <taxon>Tissierellaceae</taxon>
        <taxon>Tissierella</taxon>
    </lineage>
</organism>
<keyword evidence="1" id="KW-1133">Transmembrane helix</keyword>
<keyword evidence="3" id="KW-1185">Reference proteome</keyword>
<feature type="transmembrane region" description="Helical" evidence="1">
    <location>
        <begin position="56"/>
        <end position="78"/>
    </location>
</feature>
<keyword evidence="1" id="KW-0472">Membrane</keyword>
<evidence type="ECO:0000313" key="3">
    <source>
        <dbReference type="Proteomes" id="UP000186112"/>
    </source>
</evidence>
<evidence type="ECO:0000256" key="1">
    <source>
        <dbReference type="SAM" id="Phobius"/>
    </source>
</evidence>
<dbReference type="Proteomes" id="UP000186112">
    <property type="component" value="Unassembled WGS sequence"/>
</dbReference>
<feature type="transmembrane region" description="Helical" evidence="1">
    <location>
        <begin position="108"/>
        <end position="124"/>
    </location>
</feature>
<proteinExistence type="predicted"/>